<accession>A0A841JH05</accession>
<evidence type="ECO:0000313" key="4">
    <source>
        <dbReference type="Proteomes" id="UP000548326"/>
    </source>
</evidence>
<dbReference type="Proteomes" id="UP000548326">
    <property type="component" value="Unassembled WGS sequence"/>
</dbReference>
<dbReference type="EMBL" id="JACHCA010000004">
    <property type="protein sequence ID" value="MBB6127735.1"/>
    <property type="molecule type" value="Genomic_DNA"/>
</dbReference>
<feature type="region of interest" description="Disordered" evidence="1">
    <location>
        <begin position="341"/>
        <end position="376"/>
    </location>
</feature>
<evidence type="ECO:0000313" key="3">
    <source>
        <dbReference type="EMBL" id="MBB6127735.1"/>
    </source>
</evidence>
<feature type="domain" description="eCIS core" evidence="2">
    <location>
        <begin position="114"/>
        <end position="189"/>
    </location>
</feature>
<protein>
    <recommendedName>
        <fullName evidence="2">eCIS core domain-containing protein</fullName>
    </recommendedName>
</protein>
<comment type="caution">
    <text evidence="3">The sequence shown here is derived from an EMBL/GenBank/DDBJ whole genome shotgun (WGS) entry which is preliminary data.</text>
</comment>
<dbReference type="RefSeq" id="WP_221275997.1">
    <property type="nucleotide sequence ID" value="NZ_JACHCA010000004.1"/>
</dbReference>
<evidence type="ECO:0000256" key="1">
    <source>
        <dbReference type="SAM" id="MobiDB-lite"/>
    </source>
</evidence>
<dbReference type="AlphaFoldDB" id="A0A841JH05"/>
<dbReference type="InterPro" id="IPR025295">
    <property type="entry name" value="eCIS_core_dom"/>
</dbReference>
<gene>
    <name evidence="3" type="ORF">HDF22_001843</name>
</gene>
<sequence length="1209" mass="135165">MSSFSSKNNEAKVSIAPPGSVCKPFFQPKLTVNQPNDIYEQEADAMADQVMRMATPNHSEKAFFKPVGDNIQRKCQHCEEEEKVHRKESLDTETPGNHGLDSYVGSLGASGQSIPKNSRSFFEPRFGHDFSNVRIHTDSVAAKSAQSINALAYTTGNNIVFNSGQYSPESDSGKRLMAHELTHVVQQDNSAKKIQRKTGETDTTGKQIEDMLMAHSFETEWKNFTEYTDSMMRGMYAETPAYMDLQSGGSPVDPLYNTNREQALALVDDLFIHLRQSDVDAYKYGMDFSRRLKFLNIPDRATEAEALYQQGWQFVWYLKKPEDTTIAVDYAPDPTIPLNDKKDGVPTAVIPPPGTDKTKDNQPVTTNNDKGRDMPTEPALLKADEKLVDAGTVNRLSFEDDLIVKLPYLNFLKVAKGKQYFITGSVGRAMVNGKMIFGYNNFVIIQDLEALSKNMEKYYVAALATQGAVYDGEANFSSSDFKTDIISDSKEKPKIPAIWNRLDSTRNMRIIDVVLQDIDIYPKEIDEYLKTKVLVGTIKNEFTASPDLAKEIFDETDTLIKQDKKSEAADKLATLTEAAFSFLSFDKKLEYIELLTNEWTWEAREKAIVEIFKSVSSIDELNKIKATLKGKKLWDGSTMWDKMFADLDSQYWSLLVAVGMKFSSTPYTLSEFSVLLWNYVRNVSMVGVFINTNGEPEVIPNALKEIESSARGAINFIEGIWDGIVMLVSHPDKIIEGVAQMVNLILNMQLVQIGYPPAIEFVGKVFGQISKQIVAGVRGLALMDAEDVVIKKVKWAIIWEVASWFIGVGEIKAALKGVQIGGMTEKLLAVARVFSRVAGFGKIAVEEAEMVSRFERLAGILVKESKVLKSEEEAMTLISKLEDKELEKLVMAMEKSEIKEGTSLAQLAKDSPELEGLVNKVESMEKLANADNKVAFTETEIRKLQNLVAEESDPLFQKLLDKEEQIFNEKVKGTGNVMEVAEKELQDAYDVEVKVGDHTYRRSIEDGTWCRFSVKKCNIPLDNSAVNKQKPKRINSGTEPVPVVPFARGYAIEDIHLRDLAKDGWSELPNYFPSIDGTKAGAGKNAMRKGLPIKNIEGAEVLSIKSTSITDPELLKTNMDAYLKALQRNTFSNGELFVRNVTGKNLHLIFEQGFLSKVDNKEVFKALKEMGKTAKAQGVNFEWFVIPANGKIMDGPEFFKAQKALIDAL</sequence>
<organism evidence="3 4">
    <name type="scientific">Mucilaginibacter lappiensis</name>
    <dbReference type="NCBI Taxonomy" id="354630"/>
    <lineage>
        <taxon>Bacteria</taxon>
        <taxon>Pseudomonadati</taxon>
        <taxon>Bacteroidota</taxon>
        <taxon>Sphingobacteriia</taxon>
        <taxon>Sphingobacteriales</taxon>
        <taxon>Sphingobacteriaceae</taxon>
        <taxon>Mucilaginibacter</taxon>
    </lineage>
</organism>
<reference evidence="3 4" key="1">
    <citation type="submission" date="2020-08" db="EMBL/GenBank/DDBJ databases">
        <title>Genomic Encyclopedia of Type Strains, Phase IV (KMG-V): Genome sequencing to study the core and pangenomes of soil and plant-associated prokaryotes.</title>
        <authorList>
            <person name="Whitman W."/>
        </authorList>
    </citation>
    <scope>NUCLEOTIDE SEQUENCE [LARGE SCALE GENOMIC DNA]</scope>
    <source>
        <strain evidence="3 4">MP601</strain>
    </source>
</reference>
<evidence type="ECO:0000259" key="2">
    <source>
        <dbReference type="Pfam" id="PF13699"/>
    </source>
</evidence>
<dbReference type="Pfam" id="PF13699">
    <property type="entry name" value="eCIS_core"/>
    <property type="match status" value="1"/>
</dbReference>
<name>A0A841JH05_9SPHI</name>
<proteinExistence type="predicted"/>